<feature type="region of interest" description="Disordered" evidence="1">
    <location>
        <begin position="1"/>
        <end position="22"/>
    </location>
</feature>
<reference evidence="3" key="1">
    <citation type="journal article" date="2019" name="Int. J. Syst. Evol. Microbiol.">
        <title>The Global Catalogue of Microorganisms (GCM) 10K type strain sequencing project: providing services to taxonomists for standard genome sequencing and annotation.</title>
        <authorList>
            <consortium name="The Broad Institute Genomics Platform"/>
            <consortium name="The Broad Institute Genome Sequencing Center for Infectious Disease"/>
            <person name="Wu L."/>
            <person name="Ma J."/>
        </authorList>
    </citation>
    <scope>NUCLEOTIDE SEQUENCE [LARGE SCALE GENOMIC DNA]</scope>
    <source>
        <strain evidence="3">JCM 18302</strain>
    </source>
</reference>
<name>A0ABP9NGU7_9PSEU</name>
<gene>
    <name evidence="2" type="ORF">GCM10023320_23930</name>
</gene>
<evidence type="ECO:0000313" key="3">
    <source>
        <dbReference type="Proteomes" id="UP001500804"/>
    </source>
</evidence>
<comment type="caution">
    <text evidence="2">The sequence shown here is derived from an EMBL/GenBank/DDBJ whole genome shotgun (WGS) entry which is preliminary data.</text>
</comment>
<dbReference type="Gene3D" id="2.40.10.10">
    <property type="entry name" value="Trypsin-like serine proteases"/>
    <property type="match status" value="1"/>
</dbReference>
<protein>
    <recommendedName>
        <fullName evidence="4">Trypsin-like peptidase</fullName>
    </recommendedName>
</protein>
<dbReference type="InterPro" id="IPR009003">
    <property type="entry name" value="Peptidase_S1_PA"/>
</dbReference>
<evidence type="ECO:0000256" key="1">
    <source>
        <dbReference type="SAM" id="MobiDB-lite"/>
    </source>
</evidence>
<dbReference type="SUPFAM" id="SSF50494">
    <property type="entry name" value="Trypsin-like serine proteases"/>
    <property type="match status" value="1"/>
</dbReference>
<sequence>MGIIDAQPHRFRARPEAPAGVSVGHEKVTAGTIGAIVTGRSAPRDKRMLMLSNNHVLANVNDAAYGDAILQPGPMDGGVNPADQVGVLDRFVTLNFDGTNYVDCATAWCWPDRVRPEQVYLSGGNPQYFLMGSEPILPTVNMAVTKSGRTTQVTTGRITGVSGPTNVRYANGRTAHFEEVISITGFTGAFSAGGDSGSCIVTHDTAHRPVGLLFAGGFGVTFAIRIDRVLDALDIRFL</sequence>
<dbReference type="EMBL" id="BAABJO010000007">
    <property type="protein sequence ID" value="GAA5118968.1"/>
    <property type="molecule type" value="Genomic_DNA"/>
</dbReference>
<proteinExistence type="predicted"/>
<accession>A0ABP9NGU7</accession>
<evidence type="ECO:0000313" key="2">
    <source>
        <dbReference type="EMBL" id="GAA5118968.1"/>
    </source>
</evidence>
<evidence type="ECO:0008006" key="4">
    <source>
        <dbReference type="Google" id="ProtNLM"/>
    </source>
</evidence>
<organism evidence="2 3">
    <name type="scientific">Pseudonocardia adelaidensis</name>
    <dbReference type="NCBI Taxonomy" id="648754"/>
    <lineage>
        <taxon>Bacteria</taxon>
        <taxon>Bacillati</taxon>
        <taxon>Actinomycetota</taxon>
        <taxon>Actinomycetes</taxon>
        <taxon>Pseudonocardiales</taxon>
        <taxon>Pseudonocardiaceae</taxon>
        <taxon>Pseudonocardia</taxon>
    </lineage>
</organism>
<dbReference type="Proteomes" id="UP001500804">
    <property type="component" value="Unassembled WGS sequence"/>
</dbReference>
<dbReference type="InterPro" id="IPR043504">
    <property type="entry name" value="Peptidase_S1_PA_chymotrypsin"/>
</dbReference>
<keyword evidence="3" id="KW-1185">Reference proteome</keyword>